<dbReference type="SMR" id="K7MFQ2"/>
<dbReference type="AlphaFoldDB" id="K7MFQ2"/>
<dbReference type="OMA" id="RITHVHE"/>
<evidence type="ECO:0000313" key="3">
    <source>
        <dbReference type="Proteomes" id="UP000008827"/>
    </source>
</evidence>
<reference evidence="2" key="2">
    <citation type="submission" date="2018-02" db="UniProtKB">
        <authorList>
            <consortium name="EnsemblPlants"/>
        </authorList>
    </citation>
    <scope>IDENTIFICATION</scope>
    <source>
        <strain evidence="2">Williams 82</strain>
    </source>
</reference>
<dbReference type="InParanoid" id="K7MFQ2"/>
<gene>
    <name evidence="1" type="ORF">GLYMA_16G074000</name>
</gene>
<accession>K7MFQ2</accession>
<reference evidence="1 2" key="1">
    <citation type="journal article" date="2010" name="Nature">
        <title>Genome sequence of the palaeopolyploid soybean.</title>
        <authorList>
            <person name="Schmutz J."/>
            <person name="Cannon S.B."/>
            <person name="Schlueter J."/>
            <person name="Ma J."/>
            <person name="Mitros T."/>
            <person name="Nelson W."/>
            <person name="Hyten D.L."/>
            <person name="Song Q."/>
            <person name="Thelen J.J."/>
            <person name="Cheng J."/>
            <person name="Xu D."/>
            <person name="Hellsten U."/>
            <person name="May G.D."/>
            <person name="Yu Y."/>
            <person name="Sakurai T."/>
            <person name="Umezawa T."/>
            <person name="Bhattacharyya M.K."/>
            <person name="Sandhu D."/>
            <person name="Valliyodan B."/>
            <person name="Lindquist E."/>
            <person name="Peto M."/>
            <person name="Grant D."/>
            <person name="Shu S."/>
            <person name="Goodstein D."/>
            <person name="Barry K."/>
            <person name="Futrell-Griggs M."/>
            <person name="Abernathy B."/>
            <person name="Du J."/>
            <person name="Tian Z."/>
            <person name="Zhu L."/>
            <person name="Gill N."/>
            <person name="Joshi T."/>
            <person name="Libault M."/>
            <person name="Sethuraman A."/>
            <person name="Zhang X.-C."/>
            <person name="Shinozaki K."/>
            <person name="Nguyen H.T."/>
            <person name="Wing R.A."/>
            <person name="Cregan P."/>
            <person name="Specht J."/>
            <person name="Grimwood J."/>
            <person name="Rokhsar D."/>
            <person name="Stacey G."/>
            <person name="Shoemaker R.C."/>
            <person name="Jackson S.A."/>
        </authorList>
    </citation>
    <scope>NUCLEOTIDE SEQUENCE [LARGE SCALE GENOMIC DNA]</scope>
    <source>
        <strain evidence="2">cv. Williams 82</strain>
        <tissue evidence="1">Callus</tissue>
    </source>
</reference>
<dbReference type="PaxDb" id="3847-GLYMA16G08065.1"/>
<evidence type="ECO:0000313" key="2">
    <source>
        <dbReference type="EnsemblPlants" id="KRH07197"/>
    </source>
</evidence>
<reference evidence="1" key="3">
    <citation type="submission" date="2018-07" db="EMBL/GenBank/DDBJ databases">
        <title>WGS assembly of Glycine max.</title>
        <authorList>
            <person name="Schmutz J."/>
            <person name="Cannon S."/>
            <person name="Schlueter J."/>
            <person name="Ma J."/>
            <person name="Mitros T."/>
            <person name="Nelson W."/>
            <person name="Hyten D."/>
            <person name="Song Q."/>
            <person name="Thelen J."/>
            <person name="Cheng J."/>
            <person name="Xu D."/>
            <person name="Hellsten U."/>
            <person name="May G."/>
            <person name="Yu Y."/>
            <person name="Sakurai T."/>
            <person name="Umezawa T."/>
            <person name="Bhattacharyya M."/>
            <person name="Sandhu D."/>
            <person name="Valliyodan B."/>
            <person name="Lindquist E."/>
            <person name="Peto M."/>
            <person name="Grant D."/>
            <person name="Shu S."/>
            <person name="Goodstein D."/>
            <person name="Barry K."/>
            <person name="Futrell-Griggs M."/>
            <person name="Abernathy B."/>
            <person name="Du J."/>
            <person name="Tian Z."/>
            <person name="Zhu L."/>
            <person name="Gill N."/>
            <person name="Joshi T."/>
            <person name="Libault M."/>
            <person name="Sethuraman A."/>
            <person name="Zhang X."/>
            <person name="Shinozaki K."/>
            <person name="Nguyen H."/>
            <person name="Wing R."/>
            <person name="Cregan P."/>
            <person name="Specht J."/>
            <person name="Grimwood J."/>
            <person name="Rokhsar D."/>
            <person name="Stacey G."/>
            <person name="Shoemaker R."/>
            <person name="Jackson S."/>
        </authorList>
    </citation>
    <scope>NUCLEOTIDE SEQUENCE</scope>
    <source>
        <tissue evidence="1">Callus</tissue>
    </source>
</reference>
<dbReference type="HOGENOM" id="CLU_012390_2_6_1"/>
<dbReference type="Gramene" id="KRH07197">
    <property type="protein sequence ID" value="KRH07197"/>
    <property type="gene ID" value="GLYMA_16G074000"/>
</dbReference>
<organism evidence="1">
    <name type="scientific">Glycine max</name>
    <name type="common">Soybean</name>
    <name type="synonym">Glycine hispida</name>
    <dbReference type="NCBI Taxonomy" id="3847"/>
    <lineage>
        <taxon>Eukaryota</taxon>
        <taxon>Viridiplantae</taxon>
        <taxon>Streptophyta</taxon>
        <taxon>Embryophyta</taxon>
        <taxon>Tracheophyta</taxon>
        <taxon>Spermatophyta</taxon>
        <taxon>Magnoliopsida</taxon>
        <taxon>eudicotyledons</taxon>
        <taxon>Gunneridae</taxon>
        <taxon>Pentapetalae</taxon>
        <taxon>rosids</taxon>
        <taxon>fabids</taxon>
        <taxon>Fabales</taxon>
        <taxon>Fabaceae</taxon>
        <taxon>Papilionoideae</taxon>
        <taxon>50 kb inversion clade</taxon>
        <taxon>NPAAA clade</taxon>
        <taxon>indigoferoid/millettioid clade</taxon>
        <taxon>Phaseoleae</taxon>
        <taxon>Glycine</taxon>
        <taxon>Glycine subgen. Soja</taxon>
    </lineage>
</organism>
<evidence type="ECO:0000313" key="1">
    <source>
        <dbReference type="EMBL" id="KRH07197.1"/>
    </source>
</evidence>
<dbReference type="EnsemblPlants" id="KRH07197">
    <property type="protein sequence ID" value="KRH07197"/>
    <property type="gene ID" value="GLYMA_16G074000"/>
</dbReference>
<dbReference type="OrthoDB" id="1714179at2759"/>
<sequence length="74" mass="8728">MIVEDERNTYQNNIDYNSVDNNTSTFEVSLGTHPSIGSTYLQRRAQLHNKQKYHQLQTDLVEHIWECFGKENNN</sequence>
<dbReference type="EMBL" id="CM000849">
    <property type="protein sequence ID" value="KRH07197.1"/>
    <property type="molecule type" value="Genomic_DNA"/>
</dbReference>
<protein>
    <submittedName>
        <fullName evidence="1 2">Uncharacterized protein</fullName>
    </submittedName>
</protein>
<proteinExistence type="predicted"/>
<name>K7MFQ2_SOYBN</name>
<keyword evidence="3" id="KW-1185">Reference proteome</keyword>
<dbReference type="Proteomes" id="UP000008827">
    <property type="component" value="Chromosome 16"/>
</dbReference>